<dbReference type="Pfam" id="PF04195">
    <property type="entry name" value="Transposase_28"/>
    <property type="match status" value="1"/>
</dbReference>
<proteinExistence type="predicted"/>
<dbReference type="OrthoDB" id="1839251at2759"/>
<feature type="coiled-coil region" evidence="1">
    <location>
        <begin position="404"/>
        <end position="449"/>
    </location>
</feature>
<feature type="compositionally biased region" description="Low complexity" evidence="2">
    <location>
        <begin position="552"/>
        <end position="563"/>
    </location>
</feature>
<feature type="compositionally biased region" description="Polar residues" evidence="2">
    <location>
        <begin position="564"/>
        <end position="576"/>
    </location>
</feature>
<feature type="compositionally biased region" description="Pro residues" evidence="2">
    <location>
        <begin position="316"/>
        <end position="325"/>
    </location>
</feature>
<name>A0A484N6B7_9ASTE</name>
<sequence length="704" mass="77808">MSSQSSVFRRSASERDAEGSVTGSAQESDSRLASVEEIVEAVEIPLQSEPRNQRRTALEDSGIRARKCTLTAEEFRKAKRLASAPGVTVRRPTPEQSVFYAPLGFFAIHLKSLEYGFRFPLHQLVIDFFQHFDLLPCQVVPKSHRYLARFLIRCQRTGVRPDLARFLLLFRLAKSSGRANSNSGSYASIFQRQERLFKTRKDSAKSWKGKFIFVSLSSGSPLRKEPLSCFRRRSACVTSDKMLEVETLCQGGPFEVGSVVRNEALAALGFVFLSLEDTQRSIEEGPSGEIMLSSAERMKLMFPDVPSGNSQAPPSGGRPPTPPVKPTSETTQYVKAAFPARVSFLDRDYDPETFPRNFTPPTDRAKLKDVDRETLASDTFHELGSAMMHMVDMSQRLRASEDDRSRAYVEIADLNEALKAAKEQARQAEERAQQLAEEAARKARQEARDQDFAEFLASDAFQEEAFTRMNDLLKAWGQTPEGKAFARSEGTSWYNLGLFRAQQVLSDWFLAGEDFPEPCDNPDELDTSIYYPNGGNSAGEQPSADEMRGETLSFGSYSLGGSSAIPTKSGPSSTPPHSLRDSWDSDSEFESVHPDPSAKIPGFIYYSSEDERTPSPSAPPVRREVVAPPVPVARGGRGRRPPALPAAIPSESSVASHHPSRCSLEDPGSPSYDESTGHSVTSRAPSPSYPPPCLCERGWNCGMH</sequence>
<feature type="compositionally biased region" description="Polar residues" evidence="2">
    <location>
        <begin position="672"/>
        <end position="685"/>
    </location>
</feature>
<keyword evidence="1" id="KW-0175">Coiled coil</keyword>
<dbReference type="InterPro" id="IPR007321">
    <property type="entry name" value="Transposase_28"/>
</dbReference>
<evidence type="ECO:0000313" key="4">
    <source>
        <dbReference type="EMBL" id="VFQ96841.1"/>
    </source>
</evidence>
<keyword evidence="5" id="KW-1185">Reference proteome</keyword>
<evidence type="ECO:0000256" key="2">
    <source>
        <dbReference type="SAM" id="MobiDB-lite"/>
    </source>
</evidence>
<reference evidence="4 5" key="1">
    <citation type="submission" date="2018-04" db="EMBL/GenBank/DDBJ databases">
        <authorList>
            <person name="Vogel A."/>
        </authorList>
    </citation>
    <scope>NUCLEOTIDE SEQUENCE [LARGE SCALE GENOMIC DNA]</scope>
</reference>
<gene>
    <name evidence="4" type="ORF">CCAM_LOCUS38617</name>
</gene>
<feature type="region of interest" description="Disordered" evidence="2">
    <location>
        <begin position="517"/>
        <end position="692"/>
    </location>
</feature>
<accession>A0A484N6B7</accession>
<feature type="compositionally biased region" description="Low complexity" evidence="2">
    <location>
        <begin position="1"/>
        <end position="10"/>
    </location>
</feature>
<dbReference type="AlphaFoldDB" id="A0A484N6B7"/>
<feature type="region of interest" description="Disordered" evidence="2">
    <location>
        <begin position="302"/>
        <end position="330"/>
    </location>
</feature>
<feature type="compositionally biased region" description="Acidic residues" evidence="2">
    <location>
        <begin position="517"/>
        <end position="526"/>
    </location>
</feature>
<dbReference type="EMBL" id="OOIL02006271">
    <property type="protein sequence ID" value="VFQ96841.1"/>
    <property type="molecule type" value="Genomic_DNA"/>
</dbReference>
<evidence type="ECO:0000256" key="1">
    <source>
        <dbReference type="SAM" id="Coils"/>
    </source>
</evidence>
<evidence type="ECO:0000313" key="5">
    <source>
        <dbReference type="Proteomes" id="UP000595140"/>
    </source>
</evidence>
<organism evidence="4 5">
    <name type="scientific">Cuscuta campestris</name>
    <dbReference type="NCBI Taxonomy" id="132261"/>
    <lineage>
        <taxon>Eukaryota</taxon>
        <taxon>Viridiplantae</taxon>
        <taxon>Streptophyta</taxon>
        <taxon>Embryophyta</taxon>
        <taxon>Tracheophyta</taxon>
        <taxon>Spermatophyta</taxon>
        <taxon>Magnoliopsida</taxon>
        <taxon>eudicotyledons</taxon>
        <taxon>Gunneridae</taxon>
        <taxon>Pentapetalae</taxon>
        <taxon>asterids</taxon>
        <taxon>lamiids</taxon>
        <taxon>Solanales</taxon>
        <taxon>Convolvulaceae</taxon>
        <taxon>Cuscuteae</taxon>
        <taxon>Cuscuta</taxon>
        <taxon>Cuscuta subgen. Grammica</taxon>
        <taxon>Cuscuta sect. Cleistogrammica</taxon>
    </lineage>
</organism>
<evidence type="ECO:0000259" key="3">
    <source>
        <dbReference type="Pfam" id="PF04195"/>
    </source>
</evidence>
<feature type="region of interest" description="Disordered" evidence="2">
    <location>
        <begin position="1"/>
        <end position="33"/>
    </location>
</feature>
<feature type="domain" description="Transposase (putative) gypsy type" evidence="3">
    <location>
        <begin position="109"/>
        <end position="172"/>
    </location>
</feature>
<dbReference type="Proteomes" id="UP000595140">
    <property type="component" value="Unassembled WGS sequence"/>
</dbReference>
<protein>
    <recommendedName>
        <fullName evidence="3">Transposase (putative) gypsy type domain-containing protein</fullName>
    </recommendedName>
</protein>